<dbReference type="Proteomes" id="UP000316621">
    <property type="component" value="Chromosome 1"/>
</dbReference>
<sequence length="87" mass="9714">MAKPALSLLFFGFYLVLVMSTSSEGVNALRCELSDVPVWTIDICMEGCQRRRKHGEILVSFKIDDRHHFPGCECCYGTLSDGGVRSL</sequence>
<organism evidence="2 3">
    <name type="scientific">Papaver somniferum</name>
    <name type="common">Opium poppy</name>
    <dbReference type="NCBI Taxonomy" id="3469"/>
    <lineage>
        <taxon>Eukaryota</taxon>
        <taxon>Viridiplantae</taxon>
        <taxon>Streptophyta</taxon>
        <taxon>Embryophyta</taxon>
        <taxon>Tracheophyta</taxon>
        <taxon>Spermatophyta</taxon>
        <taxon>Magnoliopsida</taxon>
        <taxon>Ranunculales</taxon>
        <taxon>Papaveraceae</taxon>
        <taxon>Papaveroideae</taxon>
        <taxon>Papaver</taxon>
    </lineage>
</organism>
<name>A0A4Y7IHF1_PAPSO</name>
<protein>
    <submittedName>
        <fullName evidence="2">Uncharacterized protein</fullName>
    </submittedName>
</protein>
<dbReference type="AlphaFoldDB" id="A0A4Y7IHF1"/>
<dbReference type="EMBL" id="CM010715">
    <property type="protein sequence ID" value="RZC47122.1"/>
    <property type="molecule type" value="Genomic_DNA"/>
</dbReference>
<evidence type="ECO:0000313" key="2">
    <source>
        <dbReference type="EMBL" id="RZC47122.1"/>
    </source>
</evidence>
<proteinExistence type="predicted"/>
<evidence type="ECO:0000313" key="3">
    <source>
        <dbReference type="Proteomes" id="UP000316621"/>
    </source>
</evidence>
<feature type="signal peptide" evidence="1">
    <location>
        <begin position="1"/>
        <end position="28"/>
    </location>
</feature>
<accession>A0A4Y7IHF1</accession>
<reference evidence="2 3" key="1">
    <citation type="journal article" date="2018" name="Science">
        <title>The opium poppy genome and morphinan production.</title>
        <authorList>
            <person name="Guo L."/>
            <person name="Winzer T."/>
            <person name="Yang X."/>
            <person name="Li Y."/>
            <person name="Ning Z."/>
            <person name="He Z."/>
            <person name="Teodor R."/>
            <person name="Lu Y."/>
            <person name="Bowser T.A."/>
            <person name="Graham I.A."/>
            <person name="Ye K."/>
        </authorList>
    </citation>
    <scope>NUCLEOTIDE SEQUENCE [LARGE SCALE GENOMIC DNA]</scope>
    <source>
        <strain evidence="3">cv. HN1</strain>
        <tissue evidence="2">Leaves</tissue>
    </source>
</reference>
<keyword evidence="1" id="KW-0732">Signal</keyword>
<keyword evidence="3" id="KW-1185">Reference proteome</keyword>
<feature type="chain" id="PRO_5021296977" evidence="1">
    <location>
        <begin position="29"/>
        <end position="87"/>
    </location>
</feature>
<dbReference type="Gramene" id="RZC47122">
    <property type="protein sequence ID" value="RZC47122"/>
    <property type="gene ID" value="C5167_040091"/>
</dbReference>
<evidence type="ECO:0000256" key="1">
    <source>
        <dbReference type="SAM" id="SignalP"/>
    </source>
</evidence>
<gene>
    <name evidence="2" type="ORF">C5167_040091</name>
</gene>